<sequence>MASARGFVKNVYKDPFKWSVIKSIGIFVLGIKIALECQGMNLMPPIS</sequence>
<proteinExistence type="predicted"/>
<dbReference type="Proteomes" id="UP000053825">
    <property type="component" value="Unassembled WGS sequence"/>
</dbReference>
<protein>
    <submittedName>
        <fullName evidence="1">Uncharacterized protein</fullName>
    </submittedName>
</protein>
<dbReference type="EMBL" id="KQ414989">
    <property type="protein sequence ID" value="KOC58976.1"/>
    <property type="molecule type" value="Genomic_DNA"/>
</dbReference>
<organism evidence="1 2">
    <name type="scientific">Habropoda laboriosa</name>
    <dbReference type="NCBI Taxonomy" id="597456"/>
    <lineage>
        <taxon>Eukaryota</taxon>
        <taxon>Metazoa</taxon>
        <taxon>Ecdysozoa</taxon>
        <taxon>Arthropoda</taxon>
        <taxon>Hexapoda</taxon>
        <taxon>Insecta</taxon>
        <taxon>Pterygota</taxon>
        <taxon>Neoptera</taxon>
        <taxon>Endopterygota</taxon>
        <taxon>Hymenoptera</taxon>
        <taxon>Apocrita</taxon>
        <taxon>Aculeata</taxon>
        <taxon>Apoidea</taxon>
        <taxon>Anthophila</taxon>
        <taxon>Apidae</taxon>
        <taxon>Habropoda</taxon>
    </lineage>
</organism>
<gene>
    <name evidence="1" type="ORF">WH47_00797</name>
</gene>
<dbReference type="AlphaFoldDB" id="A0A0L7QKC8"/>
<reference evidence="1 2" key="1">
    <citation type="submission" date="2015-07" db="EMBL/GenBank/DDBJ databases">
        <title>The genome of Habropoda laboriosa.</title>
        <authorList>
            <person name="Pan H."/>
            <person name="Kapheim K."/>
        </authorList>
    </citation>
    <scope>NUCLEOTIDE SEQUENCE [LARGE SCALE GENOMIC DNA]</scope>
    <source>
        <strain evidence="1">0110345459</strain>
    </source>
</reference>
<evidence type="ECO:0000313" key="2">
    <source>
        <dbReference type="Proteomes" id="UP000053825"/>
    </source>
</evidence>
<accession>A0A0L7QKC8</accession>
<keyword evidence="2" id="KW-1185">Reference proteome</keyword>
<name>A0A0L7QKC8_9HYME</name>
<evidence type="ECO:0000313" key="1">
    <source>
        <dbReference type="EMBL" id="KOC58976.1"/>
    </source>
</evidence>